<dbReference type="EMBL" id="VKHS01000185">
    <property type="protein sequence ID" value="MBB0229891.1"/>
    <property type="molecule type" value="Genomic_DNA"/>
</dbReference>
<name>A0A7W3T2X6_9ACTN</name>
<sequence length="99" mass="10443">MTVIDGDLIVTGALTAGNVFHTVVRVTPEPGVPTMVEVTGVTLRGRGTVRAQATAHTSVPGIRVVEVAVAALSPTGCQVWIHRTNSVETNVSVLMWREP</sequence>
<keyword evidence="2" id="KW-1185">Reference proteome</keyword>
<organism evidence="1 2">
    <name type="scientific">Streptomyces calidiresistens</name>
    <dbReference type="NCBI Taxonomy" id="1485586"/>
    <lineage>
        <taxon>Bacteria</taxon>
        <taxon>Bacillati</taxon>
        <taxon>Actinomycetota</taxon>
        <taxon>Actinomycetes</taxon>
        <taxon>Kitasatosporales</taxon>
        <taxon>Streptomycetaceae</taxon>
        <taxon>Streptomyces</taxon>
    </lineage>
</organism>
<proteinExistence type="predicted"/>
<evidence type="ECO:0000313" key="2">
    <source>
        <dbReference type="Proteomes" id="UP000530234"/>
    </source>
</evidence>
<dbReference type="RefSeq" id="WP_182662830.1">
    <property type="nucleotide sequence ID" value="NZ_VKHS01000185.1"/>
</dbReference>
<accession>A0A7W3T2X6</accession>
<dbReference type="AlphaFoldDB" id="A0A7W3T2X6"/>
<dbReference type="Proteomes" id="UP000530234">
    <property type="component" value="Unassembled WGS sequence"/>
</dbReference>
<gene>
    <name evidence="1" type="ORF">FOE67_10280</name>
</gene>
<comment type="caution">
    <text evidence="1">The sequence shown here is derived from an EMBL/GenBank/DDBJ whole genome shotgun (WGS) entry which is preliminary data.</text>
</comment>
<reference evidence="2" key="1">
    <citation type="submission" date="2019-10" db="EMBL/GenBank/DDBJ databases">
        <title>Streptomyces sp. nov., a novel actinobacterium isolated from alkaline environment.</title>
        <authorList>
            <person name="Golinska P."/>
        </authorList>
    </citation>
    <scope>NUCLEOTIDE SEQUENCE [LARGE SCALE GENOMIC DNA]</scope>
    <source>
        <strain evidence="2">DSM 42108</strain>
    </source>
</reference>
<evidence type="ECO:0000313" key="1">
    <source>
        <dbReference type="EMBL" id="MBB0229891.1"/>
    </source>
</evidence>
<protein>
    <submittedName>
        <fullName evidence="1">Uncharacterized protein</fullName>
    </submittedName>
</protein>